<dbReference type="Gene3D" id="2.40.260.10">
    <property type="entry name" value="Sortase"/>
    <property type="match status" value="1"/>
</dbReference>
<evidence type="ECO:0000256" key="1">
    <source>
        <dbReference type="ARBA" id="ARBA00022801"/>
    </source>
</evidence>
<reference evidence="3 4" key="1">
    <citation type="submission" date="2020-08" db="EMBL/GenBank/DDBJ databases">
        <authorList>
            <person name="Liu C."/>
            <person name="Sun Q."/>
        </authorList>
    </citation>
    <scope>NUCLEOTIDE SEQUENCE [LARGE SCALE GENOMIC DNA]</scope>
    <source>
        <strain evidence="3 4">NSJ-22</strain>
    </source>
</reference>
<keyword evidence="4" id="KW-1185">Reference proteome</keyword>
<dbReference type="SUPFAM" id="SSF63817">
    <property type="entry name" value="Sortase"/>
    <property type="match status" value="1"/>
</dbReference>
<feature type="transmembrane region" description="Helical" evidence="2">
    <location>
        <begin position="5"/>
        <end position="26"/>
    </location>
</feature>
<evidence type="ECO:0000313" key="3">
    <source>
        <dbReference type="EMBL" id="MBC6009403.1"/>
    </source>
</evidence>
<dbReference type="Pfam" id="PF04203">
    <property type="entry name" value="Sortase"/>
    <property type="match status" value="1"/>
</dbReference>
<keyword evidence="2" id="KW-0812">Transmembrane</keyword>
<organism evidence="3 4">
    <name type="scientific">Catenibacterium faecis</name>
    <dbReference type="NCBI Taxonomy" id="2764323"/>
    <lineage>
        <taxon>Bacteria</taxon>
        <taxon>Bacillati</taxon>
        <taxon>Bacillota</taxon>
        <taxon>Erysipelotrichia</taxon>
        <taxon>Erysipelotrichales</taxon>
        <taxon>Coprobacillaceae</taxon>
        <taxon>Catenibacterium</taxon>
    </lineage>
</organism>
<feature type="transmembrane region" description="Helical" evidence="2">
    <location>
        <begin position="240"/>
        <end position="259"/>
    </location>
</feature>
<evidence type="ECO:0000256" key="2">
    <source>
        <dbReference type="SAM" id="Phobius"/>
    </source>
</evidence>
<name>A0ABR7K9S3_9FIRM</name>
<dbReference type="Proteomes" id="UP000603474">
    <property type="component" value="Unassembled WGS sequence"/>
</dbReference>
<protein>
    <submittedName>
        <fullName evidence="3">Class C sortase</fullName>
    </submittedName>
</protein>
<evidence type="ECO:0000313" key="4">
    <source>
        <dbReference type="Proteomes" id="UP000603474"/>
    </source>
</evidence>
<dbReference type="NCBIfam" id="TIGR01076">
    <property type="entry name" value="sortase_fam"/>
    <property type="match status" value="1"/>
</dbReference>
<keyword evidence="2" id="KW-0472">Membrane</keyword>
<gene>
    <name evidence="3" type="ORF">H8909_03945</name>
</gene>
<dbReference type="CDD" id="cd05827">
    <property type="entry name" value="Sortase_C"/>
    <property type="match status" value="1"/>
</dbReference>
<dbReference type="InterPro" id="IPR023365">
    <property type="entry name" value="Sortase_dom-sf"/>
</dbReference>
<proteinExistence type="predicted"/>
<comment type="caution">
    <text evidence="3">The sequence shown here is derived from an EMBL/GenBank/DDBJ whole genome shotgun (WGS) entry which is preliminary data.</text>
</comment>
<dbReference type="InterPro" id="IPR042002">
    <property type="entry name" value="Sortase_C"/>
</dbReference>
<dbReference type="EMBL" id="JACRWG010000010">
    <property type="protein sequence ID" value="MBC6009403.1"/>
    <property type="molecule type" value="Genomic_DNA"/>
</dbReference>
<accession>A0ABR7K9S3</accession>
<dbReference type="InterPro" id="IPR005754">
    <property type="entry name" value="Sortase"/>
</dbReference>
<dbReference type="NCBIfam" id="NF033745">
    <property type="entry name" value="class_C_sortase"/>
    <property type="match status" value="1"/>
</dbReference>
<keyword evidence="2" id="KW-1133">Transmembrane helix</keyword>
<dbReference type="RefSeq" id="WP_187011926.1">
    <property type="nucleotide sequence ID" value="NZ_JACRWG010000010.1"/>
</dbReference>
<keyword evidence="1" id="KW-0378">Hydrolase</keyword>
<sequence length="267" mass="30688">MKKKIINLFIGILFIAGLSLLIYPSFSNYWNQRHQTRAIAGYEEKVEDLTEKQYEKLWNDATLYNKNLRHTMYALNDNEKKIYNETLDVTGTGMMGYVEIPKINVSLPIYHGTDAEILQIAIGHIPGTSLPVGGESTHCVISGHRGLPSAQLFTDIDQLKIGDTFMLQILDQTLYYEVDQIKTVLPTEKDDLKIVEGQDYCTLMTCTPYGVNTHRLLVRGHRINKTNLRIRRDLVKTDPVILDIFWIALAIIIAFIWYLTSKKHKER</sequence>